<keyword evidence="2" id="KW-1185">Reference proteome</keyword>
<dbReference type="Proteomes" id="UP000499080">
    <property type="component" value="Unassembled WGS sequence"/>
</dbReference>
<gene>
    <name evidence="1" type="ORF">AVEN_63326_1</name>
</gene>
<evidence type="ECO:0000313" key="2">
    <source>
        <dbReference type="Proteomes" id="UP000499080"/>
    </source>
</evidence>
<sequence>MWIHRNLESNWTKKTTRNYKSGFALSILFQLEKDRDLVSRKWGYRYCGKDKLLRCTEHWTNYDEKKCASRNEISLNDYRYRYFTNGKTKTKVIDLNTIPLTSTAAQ</sequence>
<evidence type="ECO:0000313" key="1">
    <source>
        <dbReference type="EMBL" id="GBN45255.1"/>
    </source>
</evidence>
<protein>
    <submittedName>
        <fullName evidence="1">Uncharacterized protein</fullName>
    </submittedName>
</protein>
<comment type="caution">
    <text evidence="1">The sequence shown here is derived from an EMBL/GenBank/DDBJ whole genome shotgun (WGS) entry which is preliminary data.</text>
</comment>
<reference evidence="1 2" key="1">
    <citation type="journal article" date="2019" name="Sci. Rep.">
        <title>Orb-weaving spider Araneus ventricosus genome elucidates the spidroin gene catalogue.</title>
        <authorList>
            <person name="Kono N."/>
            <person name="Nakamura H."/>
            <person name="Ohtoshi R."/>
            <person name="Moran D.A.P."/>
            <person name="Shinohara A."/>
            <person name="Yoshida Y."/>
            <person name="Fujiwara M."/>
            <person name="Mori M."/>
            <person name="Tomita M."/>
            <person name="Arakawa K."/>
        </authorList>
    </citation>
    <scope>NUCLEOTIDE SEQUENCE [LARGE SCALE GENOMIC DNA]</scope>
</reference>
<dbReference type="AlphaFoldDB" id="A0A4Y2P018"/>
<accession>A0A4Y2P018</accession>
<proteinExistence type="predicted"/>
<organism evidence="1 2">
    <name type="scientific">Araneus ventricosus</name>
    <name type="common">Orbweaver spider</name>
    <name type="synonym">Epeira ventricosa</name>
    <dbReference type="NCBI Taxonomy" id="182803"/>
    <lineage>
        <taxon>Eukaryota</taxon>
        <taxon>Metazoa</taxon>
        <taxon>Ecdysozoa</taxon>
        <taxon>Arthropoda</taxon>
        <taxon>Chelicerata</taxon>
        <taxon>Arachnida</taxon>
        <taxon>Araneae</taxon>
        <taxon>Araneomorphae</taxon>
        <taxon>Entelegynae</taxon>
        <taxon>Araneoidea</taxon>
        <taxon>Araneidae</taxon>
        <taxon>Araneus</taxon>
    </lineage>
</organism>
<dbReference type="EMBL" id="BGPR01010274">
    <property type="protein sequence ID" value="GBN45255.1"/>
    <property type="molecule type" value="Genomic_DNA"/>
</dbReference>
<name>A0A4Y2P018_ARAVE</name>